<sequence>MNGPVQVTRASGRVNIFTTRRAAVES</sequence>
<organism evidence="1">
    <name type="scientific">Anguilla anguilla</name>
    <name type="common">European freshwater eel</name>
    <name type="synonym">Muraena anguilla</name>
    <dbReference type="NCBI Taxonomy" id="7936"/>
    <lineage>
        <taxon>Eukaryota</taxon>
        <taxon>Metazoa</taxon>
        <taxon>Chordata</taxon>
        <taxon>Craniata</taxon>
        <taxon>Vertebrata</taxon>
        <taxon>Euteleostomi</taxon>
        <taxon>Actinopterygii</taxon>
        <taxon>Neopterygii</taxon>
        <taxon>Teleostei</taxon>
        <taxon>Anguilliformes</taxon>
        <taxon>Anguillidae</taxon>
        <taxon>Anguilla</taxon>
    </lineage>
</organism>
<dbReference type="AlphaFoldDB" id="A0A0E9QEA3"/>
<accession>A0A0E9QEA3</accession>
<reference evidence="1" key="2">
    <citation type="journal article" date="2015" name="Fish Shellfish Immunol.">
        <title>Early steps in the European eel (Anguilla anguilla)-Vibrio vulnificus interaction in the gills: Role of the RtxA13 toxin.</title>
        <authorList>
            <person name="Callol A."/>
            <person name="Pajuelo D."/>
            <person name="Ebbesson L."/>
            <person name="Teles M."/>
            <person name="MacKenzie S."/>
            <person name="Amaro C."/>
        </authorList>
    </citation>
    <scope>NUCLEOTIDE SEQUENCE</scope>
</reference>
<reference evidence="1" key="1">
    <citation type="submission" date="2014-11" db="EMBL/GenBank/DDBJ databases">
        <authorList>
            <person name="Amaro Gonzalez C."/>
        </authorList>
    </citation>
    <scope>NUCLEOTIDE SEQUENCE</scope>
</reference>
<dbReference type="EMBL" id="GBXM01094149">
    <property type="protein sequence ID" value="JAH14428.1"/>
    <property type="molecule type" value="Transcribed_RNA"/>
</dbReference>
<protein>
    <submittedName>
        <fullName evidence="1">Uncharacterized protein</fullName>
    </submittedName>
</protein>
<name>A0A0E9QEA3_ANGAN</name>
<proteinExistence type="predicted"/>
<evidence type="ECO:0000313" key="1">
    <source>
        <dbReference type="EMBL" id="JAH14428.1"/>
    </source>
</evidence>